<dbReference type="InterPro" id="IPR029063">
    <property type="entry name" value="SAM-dependent_MTases_sf"/>
</dbReference>
<feature type="domain" description="Methyltransferase" evidence="3">
    <location>
        <begin position="39"/>
        <end position="125"/>
    </location>
</feature>
<feature type="region of interest" description="Disordered" evidence="2">
    <location>
        <begin position="1"/>
        <end position="25"/>
    </location>
</feature>
<keyword evidence="1" id="KW-0808">Transferase</keyword>
<dbReference type="GO" id="GO:0016740">
    <property type="term" value="F:transferase activity"/>
    <property type="evidence" value="ECO:0007669"/>
    <property type="project" value="UniProtKB-KW"/>
</dbReference>
<dbReference type="Pfam" id="PF13649">
    <property type="entry name" value="Methyltransf_25"/>
    <property type="match status" value="1"/>
</dbReference>
<accession>A0A382FBM6</accession>
<dbReference type="PANTHER" id="PTHR43861">
    <property type="entry name" value="TRANS-ACONITATE 2-METHYLTRANSFERASE-RELATED"/>
    <property type="match status" value="1"/>
</dbReference>
<sequence>MDVRQKWDQRYGDTDYEPSSEPSPFLTEATATLTPGTALCLAAGDGRNAVWLARASWSVTAVDISAKGLEWCQRHAREEGVTINTIEADLASFDLGHQQWDLITMIFFNDPALFPSVRQSLRPGGHFLFHTFSVGQRRQKWGPSNAAFLARRQDLEDGFGDWPWPRFGDDDYARSDGRIESSLRLLATNPPNTNPADTDRPSSD</sequence>
<evidence type="ECO:0000256" key="1">
    <source>
        <dbReference type="ARBA" id="ARBA00022679"/>
    </source>
</evidence>
<name>A0A382FBM6_9ZZZZ</name>
<evidence type="ECO:0000259" key="3">
    <source>
        <dbReference type="Pfam" id="PF13649"/>
    </source>
</evidence>
<dbReference type="SUPFAM" id="SSF53335">
    <property type="entry name" value="S-adenosyl-L-methionine-dependent methyltransferases"/>
    <property type="match status" value="1"/>
</dbReference>
<proteinExistence type="predicted"/>
<gene>
    <name evidence="4" type="ORF">METZ01_LOCUS212906</name>
</gene>
<dbReference type="CDD" id="cd02440">
    <property type="entry name" value="AdoMet_MTases"/>
    <property type="match status" value="1"/>
</dbReference>
<evidence type="ECO:0000313" key="4">
    <source>
        <dbReference type="EMBL" id="SVB60052.1"/>
    </source>
</evidence>
<dbReference type="Gene3D" id="3.40.50.150">
    <property type="entry name" value="Vaccinia Virus protein VP39"/>
    <property type="match status" value="1"/>
</dbReference>
<reference evidence="4" key="1">
    <citation type="submission" date="2018-05" db="EMBL/GenBank/DDBJ databases">
        <authorList>
            <person name="Lanie J.A."/>
            <person name="Ng W.-L."/>
            <person name="Kazmierczak K.M."/>
            <person name="Andrzejewski T.M."/>
            <person name="Davidsen T.M."/>
            <person name="Wayne K.J."/>
            <person name="Tettelin H."/>
            <person name="Glass J.I."/>
            <person name="Rusch D."/>
            <person name="Podicherti R."/>
            <person name="Tsui H.-C.T."/>
            <person name="Winkler M.E."/>
        </authorList>
    </citation>
    <scope>NUCLEOTIDE SEQUENCE</scope>
</reference>
<dbReference type="InterPro" id="IPR041698">
    <property type="entry name" value="Methyltransf_25"/>
</dbReference>
<dbReference type="AlphaFoldDB" id="A0A382FBM6"/>
<organism evidence="4">
    <name type="scientific">marine metagenome</name>
    <dbReference type="NCBI Taxonomy" id="408172"/>
    <lineage>
        <taxon>unclassified sequences</taxon>
        <taxon>metagenomes</taxon>
        <taxon>ecological metagenomes</taxon>
    </lineage>
</organism>
<protein>
    <recommendedName>
        <fullName evidence="3">Methyltransferase domain-containing protein</fullName>
    </recommendedName>
</protein>
<dbReference type="PANTHER" id="PTHR43861:SF3">
    <property type="entry name" value="PUTATIVE (AFU_ORTHOLOGUE AFUA_2G14390)-RELATED"/>
    <property type="match status" value="1"/>
</dbReference>
<dbReference type="EMBL" id="UINC01048921">
    <property type="protein sequence ID" value="SVB60052.1"/>
    <property type="molecule type" value="Genomic_DNA"/>
</dbReference>
<evidence type="ECO:0000256" key="2">
    <source>
        <dbReference type="SAM" id="MobiDB-lite"/>
    </source>
</evidence>
<feature type="region of interest" description="Disordered" evidence="2">
    <location>
        <begin position="183"/>
        <end position="204"/>
    </location>
</feature>
<feature type="compositionally biased region" description="Basic and acidic residues" evidence="2">
    <location>
        <begin position="1"/>
        <end position="13"/>
    </location>
</feature>